<evidence type="ECO:0000256" key="2">
    <source>
        <dbReference type="ARBA" id="ARBA00022448"/>
    </source>
</evidence>
<evidence type="ECO:0000256" key="7">
    <source>
        <dbReference type="ARBA" id="ARBA00022989"/>
    </source>
</evidence>
<keyword evidence="10 13" id="KW-0066">ATP synthesis</keyword>
<keyword evidence="15" id="KW-0175">Coiled coil</keyword>
<evidence type="ECO:0000256" key="11">
    <source>
        <dbReference type="ARBA" id="ARBA00025198"/>
    </source>
</evidence>
<name>A0A9D1HK88_9FIRM</name>
<keyword evidence="8 13" id="KW-0406">Ion transport</keyword>
<accession>A0A9D1HK88</accession>
<comment type="subcellular location">
    <subcellularLocation>
        <location evidence="13">Cell membrane</location>
        <topology evidence="13">Single-pass membrane protein</topology>
    </subcellularLocation>
    <subcellularLocation>
        <location evidence="12">Endomembrane system</location>
        <topology evidence="12">Single-pass membrane protein</topology>
    </subcellularLocation>
</comment>
<evidence type="ECO:0000256" key="15">
    <source>
        <dbReference type="SAM" id="Coils"/>
    </source>
</evidence>
<comment type="function">
    <text evidence="13">Component of the F(0) channel, it forms part of the peripheral stalk, linking F(1) to F(0).</text>
</comment>
<keyword evidence="9 13" id="KW-0472">Membrane</keyword>
<dbReference type="Pfam" id="PF00430">
    <property type="entry name" value="ATP-synt_B"/>
    <property type="match status" value="1"/>
</dbReference>
<comment type="function">
    <text evidence="11 13">F(1)F(0) ATP synthase produces ATP from ADP in the presence of a proton or sodium gradient. F-type ATPases consist of two structural domains, F(1) containing the extramembraneous catalytic core and F(0) containing the membrane proton channel, linked together by a central stalk and a peripheral stalk. During catalysis, ATP synthesis in the catalytic domain of F(1) is coupled via a rotary mechanism of the central stalk subunits to proton translocation.</text>
</comment>
<organism evidence="16 17">
    <name type="scientific">Candidatus Avidehalobacter gallistercoris</name>
    <dbReference type="NCBI Taxonomy" id="2840694"/>
    <lineage>
        <taxon>Bacteria</taxon>
        <taxon>Bacillati</taxon>
        <taxon>Bacillota</taxon>
        <taxon>Clostridia</taxon>
        <taxon>Eubacteriales</taxon>
        <taxon>Peptococcaceae</taxon>
        <taxon>Peptococcaceae incertae sedis</taxon>
        <taxon>Candidatus Avidehalobacter</taxon>
    </lineage>
</organism>
<keyword evidence="6 13" id="KW-0375">Hydrogen ion transport</keyword>
<dbReference type="GO" id="GO:0046961">
    <property type="term" value="F:proton-transporting ATPase activity, rotational mechanism"/>
    <property type="evidence" value="ECO:0007669"/>
    <property type="project" value="TreeGrafter"/>
</dbReference>
<reference evidence="16" key="1">
    <citation type="submission" date="2020-10" db="EMBL/GenBank/DDBJ databases">
        <authorList>
            <person name="Gilroy R."/>
        </authorList>
    </citation>
    <scope>NUCLEOTIDE SEQUENCE</scope>
    <source>
        <strain evidence="16">2830</strain>
    </source>
</reference>
<reference evidence="16" key="2">
    <citation type="journal article" date="2021" name="PeerJ">
        <title>Extensive microbial diversity within the chicken gut microbiome revealed by metagenomics and culture.</title>
        <authorList>
            <person name="Gilroy R."/>
            <person name="Ravi A."/>
            <person name="Getino M."/>
            <person name="Pursley I."/>
            <person name="Horton D.L."/>
            <person name="Alikhan N.F."/>
            <person name="Baker D."/>
            <person name="Gharbi K."/>
            <person name="Hall N."/>
            <person name="Watson M."/>
            <person name="Adriaenssens E.M."/>
            <person name="Foster-Nyarko E."/>
            <person name="Jarju S."/>
            <person name="Secka A."/>
            <person name="Antonio M."/>
            <person name="Oren A."/>
            <person name="Chaudhuri R.R."/>
            <person name="La Ragione R."/>
            <person name="Hildebrand F."/>
            <person name="Pallen M.J."/>
        </authorList>
    </citation>
    <scope>NUCLEOTIDE SEQUENCE</scope>
    <source>
        <strain evidence="16">2830</strain>
    </source>
</reference>
<evidence type="ECO:0000256" key="9">
    <source>
        <dbReference type="ARBA" id="ARBA00023136"/>
    </source>
</evidence>
<keyword evidence="5 13" id="KW-0812">Transmembrane</keyword>
<evidence type="ECO:0000256" key="6">
    <source>
        <dbReference type="ARBA" id="ARBA00022781"/>
    </source>
</evidence>
<evidence type="ECO:0000256" key="12">
    <source>
        <dbReference type="ARBA" id="ARBA00037847"/>
    </source>
</evidence>
<dbReference type="CDD" id="cd06503">
    <property type="entry name" value="ATP-synt_Fo_b"/>
    <property type="match status" value="1"/>
</dbReference>
<evidence type="ECO:0000256" key="3">
    <source>
        <dbReference type="ARBA" id="ARBA00022475"/>
    </source>
</evidence>
<dbReference type="Proteomes" id="UP000824124">
    <property type="component" value="Unassembled WGS sequence"/>
</dbReference>
<evidence type="ECO:0000256" key="10">
    <source>
        <dbReference type="ARBA" id="ARBA00023310"/>
    </source>
</evidence>
<comment type="subunit">
    <text evidence="13">F-type ATPases have 2 components, F(1) - the catalytic core - and F(0) - the membrane proton channel. F(1) has five subunits: alpha(3), beta(3), gamma(1), delta(1), epsilon(1). F(0) has three main subunits: a(1), b(2) and c(10-14). The alpha and beta chains form an alternating ring which encloses part of the gamma chain. F(1) is attached to F(0) by a central stalk formed by the gamma and epsilon chains, while a peripheral stalk is formed by the delta and b chains.</text>
</comment>
<evidence type="ECO:0000256" key="14">
    <source>
        <dbReference type="RuleBase" id="RU003848"/>
    </source>
</evidence>
<evidence type="ECO:0000256" key="13">
    <source>
        <dbReference type="HAMAP-Rule" id="MF_01398"/>
    </source>
</evidence>
<dbReference type="GO" id="GO:0045259">
    <property type="term" value="C:proton-transporting ATP synthase complex"/>
    <property type="evidence" value="ECO:0007669"/>
    <property type="project" value="UniProtKB-KW"/>
</dbReference>
<dbReference type="InterPro" id="IPR002146">
    <property type="entry name" value="ATP_synth_b/b'su_bac/chlpt"/>
</dbReference>
<keyword evidence="4 13" id="KW-0138">CF(0)</keyword>
<evidence type="ECO:0000313" key="16">
    <source>
        <dbReference type="EMBL" id="HIU10552.1"/>
    </source>
</evidence>
<gene>
    <name evidence="13 16" type="primary">atpF</name>
    <name evidence="16" type="ORF">IAB00_04810</name>
</gene>
<dbReference type="Gene3D" id="6.10.250.1580">
    <property type="match status" value="1"/>
</dbReference>
<dbReference type="NCBIfam" id="TIGR01144">
    <property type="entry name" value="ATP_synt_b"/>
    <property type="match status" value="1"/>
</dbReference>
<dbReference type="PANTHER" id="PTHR33445">
    <property type="entry name" value="ATP SYNTHASE SUBUNIT B', CHLOROPLASTIC"/>
    <property type="match status" value="1"/>
</dbReference>
<dbReference type="SUPFAM" id="SSF81573">
    <property type="entry name" value="F1F0 ATP synthase subunit B, membrane domain"/>
    <property type="match status" value="1"/>
</dbReference>
<dbReference type="HAMAP" id="MF_01398">
    <property type="entry name" value="ATP_synth_b_bprime"/>
    <property type="match status" value="1"/>
</dbReference>
<keyword evidence="3 13" id="KW-1003">Cell membrane</keyword>
<dbReference type="GO" id="GO:0012505">
    <property type="term" value="C:endomembrane system"/>
    <property type="evidence" value="ECO:0007669"/>
    <property type="project" value="UniProtKB-SubCell"/>
</dbReference>
<feature type="transmembrane region" description="Helical" evidence="13">
    <location>
        <begin position="6"/>
        <end position="27"/>
    </location>
</feature>
<protein>
    <recommendedName>
        <fullName evidence="13">ATP synthase subunit b</fullName>
    </recommendedName>
    <alternativeName>
        <fullName evidence="13">ATP synthase F(0) sector subunit b</fullName>
    </alternativeName>
    <alternativeName>
        <fullName evidence="13">ATPase subunit I</fullName>
    </alternativeName>
    <alternativeName>
        <fullName evidence="13">F-type ATPase subunit b</fullName>
        <shortName evidence="13">F-ATPase subunit b</shortName>
    </alternativeName>
</protein>
<comment type="similarity">
    <text evidence="1 13 14">Belongs to the ATPase B chain family.</text>
</comment>
<comment type="caution">
    <text evidence="16">The sequence shown here is derived from an EMBL/GenBank/DDBJ whole genome shotgun (WGS) entry which is preliminary data.</text>
</comment>
<dbReference type="InterPro" id="IPR050059">
    <property type="entry name" value="ATP_synthase_B_chain"/>
</dbReference>
<feature type="coiled-coil region" evidence="15">
    <location>
        <begin position="38"/>
        <end position="116"/>
    </location>
</feature>
<dbReference type="GO" id="GO:0046933">
    <property type="term" value="F:proton-transporting ATP synthase activity, rotational mechanism"/>
    <property type="evidence" value="ECO:0007669"/>
    <property type="project" value="UniProtKB-UniRule"/>
</dbReference>
<evidence type="ECO:0000256" key="1">
    <source>
        <dbReference type="ARBA" id="ARBA00005513"/>
    </source>
</evidence>
<dbReference type="PANTHER" id="PTHR33445:SF1">
    <property type="entry name" value="ATP SYNTHASE SUBUNIT B"/>
    <property type="match status" value="1"/>
</dbReference>
<dbReference type="GO" id="GO:0005886">
    <property type="term" value="C:plasma membrane"/>
    <property type="evidence" value="ECO:0007669"/>
    <property type="project" value="UniProtKB-SubCell"/>
</dbReference>
<dbReference type="InterPro" id="IPR028987">
    <property type="entry name" value="ATP_synth_B-like_membr_sf"/>
</dbReference>
<dbReference type="InterPro" id="IPR005864">
    <property type="entry name" value="ATP_synth_F0_bsu_bac"/>
</dbReference>
<dbReference type="AlphaFoldDB" id="A0A9D1HK88"/>
<evidence type="ECO:0000313" key="17">
    <source>
        <dbReference type="Proteomes" id="UP000824124"/>
    </source>
</evidence>
<dbReference type="EMBL" id="DVMH01000023">
    <property type="protein sequence ID" value="HIU10552.1"/>
    <property type="molecule type" value="Genomic_DNA"/>
</dbReference>
<sequence length="162" mass="17873">MDFNVYEFGFAMINFIVLMAVLYKFGWKPVIGMIDSRQAMIDESLEKAEAARKEAEQMNAKLAEEIADARREAKAIIDEAQQSAEAVKEDILAQARESADSMLARAQSEIAREKAEAIASIKGEVAEMVVGVAGRLLSENMSDQQHMALVDKYIAEVAAQND</sequence>
<keyword evidence="2 13" id="KW-0813">Transport</keyword>
<proteinExistence type="inferred from homology"/>
<evidence type="ECO:0000256" key="4">
    <source>
        <dbReference type="ARBA" id="ARBA00022547"/>
    </source>
</evidence>
<evidence type="ECO:0000256" key="5">
    <source>
        <dbReference type="ARBA" id="ARBA00022692"/>
    </source>
</evidence>
<keyword evidence="7 13" id="KW-1133">Transmembrane helix</keyword>
<evidence type="ECO:0000256" key="8">
    <source>
        <dbReference type="ARBA" id="ARBA00023065"/>
    </source>
</evidence>